<sequence length="293" mass="32150">MSVALGLSFILCGLCLLQGVHSQSQANSSGSSISSTGSTIDYCQPGLCPQMKKHIACRNNGNFGSQCPINATELLNITNYQGLIVSEHNALRNVLAGGKVHALLPMPDRMASLQWHPELEYLATVSVKHCALLHDPCINTRQFPQAGQNLALIHLNFSLPEENRTDEVLIKESIAEWWSQSANVTADRVQKFPRAKQGVFIRNFAVMARDNNTFVGCAALRFVRRKVEPDFLMACNYASNYAVDHPIYREKGPRLPGGHPIPSTPLCAALASSTAKQCPWRTPPVICLSKNRA</sequence>
<dbReference type="SMR" id="B4H3J6"/>
<evidence type="ECO:0000256" key="1">
    <source>
        <dbReference type="ARBA" id="ARBA00004613"/>
    </source>
</evidence>
<dbReference type="Proteomes" id="UP000008744">
    <property type="component" value="Unassembled WGS sequence"/>
</dbReference>
<keyword evidence="6" id="KW-1185">Reference proteome</keyword>
<feature type="domain" description="SCP" evidence="4">
    <location>
        <begin position="79"/>
        <end position="243"/>
    </location>
</feature>
<keyword evidence="2" id="KW-0964">Secreted</keyword>
<dbReference type="GO" id="GO:0005576">
    <property type="term" value="C:extracellular region"/>
    <property type="evidence" value="ECO:0007669"/>
    <property type="project" value="UniProtKB-SubCell"/>
</dbReference>
<dbReference type="HOGENOM" id="CLU_035730_7_0_1"/>
<dbReference type="SUPFAM" id="SSF55797">
    <property type="entry name" value="PR-1-like"/>
    <property type="match status" value="1"/>
</dbReference>
<dbReference type="OrthoDB" id="414826at2759"/>
<gene>
    <name evidence="5" type="primary">Dper\GL11762</name>
    <name evidence="5" type="ORF">Dper_GL11762</name>
</gene>
<evidence type="ECO:0000256" key="3">
    <source>
        <dbReference type="SAM" id="SignalP"/>
    </source>
</evidence>
<dbReference type="InterPro" id="IPR035940">
    <property type="entry name" value="CAP_sf"/>
</dbReference>
<evidence type="ECO:0000313" key="6">
    <source>
        <dbReference type="Proteomes" id="UP000008744"/>
    </source>
</evidence>
<reference evidence="5 6" key="1">
    <citation type="journal article" date="2007" name="Nature">
        <title>Evolution of genes and genomes on the Drosophila phylogeny.</title>
        <authorList>
            <consortium name="Drosophila 12 Genomes Consortium"/>
            <person name="Clark A.G."/>
            <person name="Eisen M.B."/>
            <person name="Smith D.R."/>
            <person name="Bergman C.M."/>
            <person name="Oliver B."/>
            <person name="Markow T.A."/>
            <person name="Kaufman T.C."/>
            <person name="Kellis M."/>
            <person name="Gelbart W."/>
            <person name="Iyer V.N."/>
            <person name="Pollard D.A."/>
            <person name="Sackton T.B."/>
            <person name="Larracuente A.M."/>
            <person name="Singh N.D."/>
            <person name="Abad J.P."/>
            <person name="Abt D.N."/>
            <person name="Adryan B."/>
            <person name="Aguade M."/>
            <person name="Akashi H."/>
            <person name="Anderson W.W."/>
            <person name="Aquadro C.F."/>
            <person name="Ardell D.H."/>
            <person name="Arguello R."/>
            <person name="Artieri C.G."/>
            <person name="Barbash D.A."/>
            <person name="Barker D."/>
            <person name="Barsanti P."/>
            <person name="Batterham P."/>
            <person name="Batzoglou S."/>
            <person name="Begun D."/>
            <person name="Bhutkar A."/>
            <person name="Blanco E."/>
            <person name="Bosak S.A."/>
            <person name="Bradley R.K."/>
            <person name="Brand A.D."/>
            <person name="Brent M.R."/>
            <person name="Brooks A.N."/>
            <person name="Brown R.H."/>
            <person name="Butlin R.K."/>
            <person name="Caggese C."/>
            <person name="Calvi B.R."/>
            <person name="Bernardo de Carvalho A."/>
            <person name="Caspi A."/>
            <person name="Castrezana S."/>
            <person name="Celniker S.E."/>
            <person name="Chang J.L."/>
            <person name="Chapple C."/>
            <person name="Chatterji S."/>
            <person name="Chinwalla A."/>
            <person name="Civetta A."/>
            <person name="Clifton S.W."/>
            <person name="Comeron J.M."/>
            <person name="Costello J.C."/>
            <person name="Coyne J.A."/>
            <person name="Daub J."/>
            <person name="David R.G."/>
            <person name="Delcher A.L."/>
            <person name="Delehaunty K."/>
            <person name="Do C.B."/>
            <person name="Ebling H."/>
            <person name="Edwards K."/>
            <person name="Eickbush T."/>
            <person name="Evans J.D."/>
            <person name="Filipski A."/>
            <person name="Findeiss S."/>
            <person name="Freyhult E."/>
            <person name="Fulton L."/>
            <person name="Fulton R."/>
            <person name="Garcia A.C."/>
            <person name="Gardiner A."/>
            <person name="Garfield D.A."/>
            <person name="Garvin B.E."/>
            <person name="Gibson G."/>
            <person name="Gilbert D."/>
            <person name="Gnerre S."/>
            <person name="Godfrey J."/>
            <person name="Good R."/>
            <person name="Gotea V."/>
            <person name="Gravely B."/>
            <person name="Greenberg A.J."/>
            <person name="Griffiths-Jones S."/>
            <person name="Gross S."/>
            <person name="Guigo R."/>
            <person name="Gustafson E.A."/>
            <person name="Haerty W."/>
            <person name="Hahn M.W."/>
            <person name="Halligan D.L."/>
            <person name="Halpern A.L."/>
            <person name="Halter G.M."/>
            <person name="Han M.V."/>
            <person name="Heger A."/>
            <person name="Hillier L."/>
            <person name="Hinrichs A.S."/>
            <person name="Holmes I."/>
            <person name="Hoskins R.A."/>
            <person name="Hubisz M.J."/>
            <person name="Hultmark D."/>
            <person name="Huntley M.A."/>
            <person name="Jaffe D.B."/>
            <person name="Jagadeeshan S."/>
            <person name="Jeck W.R."/>
            <person name="Johnson J."/>
            <person name="Jones C.D."/>
            <person name="Jordan W.C."/>
            <person name="Karpen G.H."/>
            <person name="Kataoka E."/>
            <person name="Keightley P.D."/>
            <person name="Kheradpour P."/>
            <person name="Kirkness E.F."/>
            <person name="Koerich L.B."/>
            <person name="Kristiansen K."/>
            <person name="Kudrna D."/>
            <person name="Kulathinal R.J."/>
            <person name="Kumar S."/>
            <person name="Kwok R."/>
            <person name="Lander E."/>
            <person name="Langley C.H."/>
            <person name="Lapoint R."/>
            <person name="Lazzaro B.P."/>
            <person name="Lee S.J."/>
            <person name="Levesque L."/>
            <person name="Li R."/>
            <person name="Lin C.F."/>
            <person name="Lin M.F."/>
            <person name="Lindblad-Toh K."/>
            <person name="Llopart A."/>
            <person name="Long M."/>
            <person name="Low L."/>
            <person name="Lozovsky E."/>
            <person name="Lu J."/>
            <person name="Luo M."/>
            <person name="Machado C.A."/>
            <person name="Makalowski W."/>
            <person name="Marzo M."/>
            <person name="Matsuda M."/>
            <person name="Matzkin L."/>
            <person name="McAllister B."/>
            <person name="McBride C.S."/>
            <person name="McKernan B."/>
            <person name="McKernan K."/>
            <person name="Mendez-Lago M."/>
            <person name="Minx P."/>
            <person name="Mollenhauer M.U."/>
            <person name="Montooth K."/>
            <person name="Mount S.M."/>
            <person name="Mu X."/>
            <person name="Myers E."/>
            <person name="Negre B."/>
            <person name="Newfeld S."/>
            <person name="Nielsen R."/>
            <person name="Noor M.A."/>
            <person name="O'Grady P."/>
            <person name="Pachter L."/>
            <person name="Papaceit M."/>
            <person name="Parisi M.J."/>
            <person name="Parisi M."/>
            <person name="Parts L."/>
            <person name="Pedersen J.S."/>
            <person name="Pesole G."/>
            <person name="Phillippy A.M."/>
            <person name="Ponting C.P."/>
            <person name="Pop M."/>
            <person name="Porcelli D."/>
            <person name="Powell J.R."/>
            <person name="Prohaska S."/>
            <person name="Pruitt K."/>
            <person name="Puig M."/>
            <person name="Quesneville H."/>
            <person name="Ram K.R."/>
            <person name="Rand D."/>
            <person name="Rasmussen M.D."/>
            <person name="Reed L.K."/>
            <person name="Reenan R."/>
            <person name="Reily A."/>
            <person name="Remington K.A."/>
            <person name="Rieger T.T."/>
            <person name="Ritchie M.G."/>
            <person name="Robin C."/>
            <person name="Rogers Y.H."/>
            <person name="Rohde C."/>
            <person name="Rozas J."/>
            <person name="Rubenfield M.J."/>
            <person name="Ruiz A."/>
            <person name="Russo S."/>
            <person name="Salzberg S.L."/>
            <person name="Sanchez-Gracia A."/>
            <person name="Saranga D.J."/>
            <person name="Sato H."/>
            <person name="Schaeffer S.W."/>
            <person name="Schatz M.C."/>
            <person name="Schlenke T."/>
            <person name="Schwartz R."/>
            <person name="Segarra C."/>
            <person name="Singh R.S."/>
            <person name="Sirot L."/>
            <person name="Sirota M."/>
            <person name="Sisneros N.B."/>
            <person name="Smith C.D."/>
            <person name="Smith T.F."/>
            <person name="Spieth J."/>
            <person name="Stage D.E."/>
            <person name="Stark A."/>
            <person name="Stephan W."/>
            <person name="Strausberg R.L."/>
            <person name="Strempel S."/>
            <person name="Sturgill D."/>
            <person name="Sutton G."/>
            <person name="Sutton G.G."/>
            <person name="Tao W."/>
            <person name="Teichmann S."/>
            <person name="Tobari Y.N."/>
            <person name="Tomimura Y."/>
            <person name="Tsolas J.M."/>
            <person name="Valente V.L."/>
            <person name="Venter E."/>
            <person name="Venter J.C."/>
            <person name="Vicario S."/>
            <person name="Vieira F.G."/>
            <person name="Vilella A.J."/>
            <person name="Villasante A."/>
            <person name="Walenz B."/>
            <person name="Wang J."/>
            <person name="Wasserman M."/>
            <person name="Watts T."/>
            <person name="Wilson D."/>
            <person name="Wilson R.K."/>
            <person name="Wing R.A."/>
            <person name="Wolfner M.F."/>
            <person name="Wong A."/>
            <person name="Wong G.K."/>
            <person name="Wu C.I."/>
            <person name="Wu G."/>
            <person name="Yamamoto D."/>
            <person name="Yang H.P."/>
            <person name="Yang S.P."/>
            <person name="Yorke J.A."/>
            <person name="Yoshida K."/>
            <person name="Zdobnov E."/>
            <person name="Zhang P."/>
            <person name="Zhang Y."/>
            <person name="Zimin A.V."/>
            <person name="Baldwin J."/>
            <person name="Abdouelleil A."/>
            <person name="Abdulkadir J."/>
            <person name="Abebe A."/>
            <person name="Abera B."/>
            <person name="Abreu J."/>
            <person name="Acer S.C."/>
            <person name="Aftuck L."/>
            <person name="Alexander A."/>
            <person name="An P."/>
            <person name="Anderson E."/>
            <person name="Anderson S."/>
            <person name="Arachi H."/>
            <person name="Azer M."/>
            <person name="Bachantsang P."/>
            <person name="Barry A."/>
            <person name="Bayul T."/>
            <person name="Berlin A."/>
            <person name="Bessette D."/>
            <person name="Bloom T."/>
            <person name="Blye J."/>
            <person name="Boguslavskiy L."/>
            <person name="Bonnet C."/>
            <person name="Boukhgalter B."/>
            <person name="Bourzgui I."/>
            <person name="Brown A."/>
            <person name="Cahill P."/>
            <person name="Channer S."/>
            <person name="Cheshatsang Y."/>
            <person name="Chuda L."/>
            <person name="Citroen M."/>
            <person name="Collymore A."/>
            <person name="Cooke P."/>
            <person name="Costello M."/>
            <person name="D'Aco K."/>
            <person name="Daza R."/>
            <person name="De Haan G."/>
            <person name="DeGray S."/>
            <person name="DeMaso C."/>
            <person name="Dhargay N."/>
            <person name="Dooley K."/>
            <person name="Dooley E."/>
            <person name="Doricent M."/>
            <person name="Dorje P."/>
            <person name="Dorjee K."/>
            <person name="Dupes A."/>
            <person name="Elong R."/>
            <person name="Falk J."/>
            <person name="Farina A."/>
            <person name="Faro S."/>
            <person name="Ferguson D."/>
            <person name="Fisher S."/>
            <person name="Foley C.D."/>
            <person name="Franke A."/>
            <person name="Friedrich D."/>
            <person name="Gadbois L."/>
            <person name="Gearin G."/>
            <person name="Gearin C.R."/>
            <person name="Giannoukos G."/>
            <person name="Goode T."/>
            <person name="Graham J."/>
            <person name="Grandbois E."/>
            <person name="Grewal S."/>
            <person name="Gyaltsen K."/>
            <person name="Hafez N."/>
            <person name="Hagos B."/>
            <person name="Hall J."/>
            <person name="Henson C."/>
            <person name="Hollinger A."/>
            <person name="Honan T."/>
            <person name="Huard M.D."/>
            <person name="Hughes L."/>
            <person name="Hurhula B."/>
            <person name="Husby M.E."/>
            <person name="Kamat A."/>
            <person name="Kanga B."/>
            <person name="Kashin S."/>
            <person name="Khazanovich D."/>
            <person name="Kisner P."/>
            <person name="Lance K."/>
            <person name="Lara M."/>
            <person name="Lee W."/>
            <person name="Lennon N."/>
            <person name="Letendre F."/>
            <person name="LeVine R."/>
            <person name="Lipovsky A."/>
            <person name="Liu X."/>
            <person name="Liu J."/>
            <person name="Liu S."/>
            <person name="Lokyitsang T."/>
            <person name="Lokyitsang Y."/>
            <person name="Lubonja R."/>
            <person name="Lui A."/>
            <person name="MacDonald P."/>
            <person name="Magnisalis V."/>
            <person name="Maru K."/>
            <person name="Matthews C."/>
            <person name="McCusker W."/>
            <person name="McDonough S."/>
            <person name="Mehta T."/>
            <person name="Meldrim J."/>
            <person name="Meneus L."/>
            <person name="Mihai O."/>
            <person name="Mihalev A."/>
            <person name="Mihova T."/>
            <person name="Mittelman R."/>
            <person name="Mlenga V."/>
            <person name="Montmayeur A."/>
            <person name="Mulrain L."/>
            <person name="Navidi A."/>
            <person name="Naylor J."/>
            <person name="Negash T."/>
            <person name="Nguyen T."/>
            <person name="Nguyen N."/>
            <person name="Nicol R."/>
            <person name="Norbu C."/>
            <person name="Norbu N."/>
            <person name="Novod N."/>
            <person name="O'Neill B."/>
            <person name="Osman S."/>
            <person name="Markiewicz E."/>
            <person name="Oyono O.L."/>
            <person name="Patti C."/>
            <person name="Phunkhang P."/>
            <person name="Pierre F."/>
            <person name="Priest M."/>
            <person name="Raghuraman S."/>
            <person name="Rege F."/>
            <person name="Reyes R."/>
            <person name="Rise C."/>
            <person name="Rogov P."/>
            <person name="Ross K."/>
            <person name="Ryan E."/>
            <person name="Settipalli S."/>
            <person name="Shea T."/>
            <person name="Sherpa N."/>
            <person name="Shi L."/>
            <person name="Shih D."/>
            <person name="Sparrow T."/>
            <person name="Spaulding J."/>
            <person name="Stalker J."/>
            <person name="Stange-Thomann N."/>
            <person name="Stavropoulos S."/>
            <person name="Stone C."/>
            <person name="Strader C."/>
            <person name="Tesfaye S."/>
            <person name="Thomson T."/>
            <person name="Thoulutsang Y."/>
            <person name="Thoulutsang D."/>
            <person name="Topham K."/>
            <person name="Topping I."/>
            <person name="Tsamla T."/>
            <person name="Vassiliev H."/>
            <person name="Vo A."/>
            <person name="Wangchuk T."/>
            <person name="Wangdi T."/>
            <person name="Weiand M."/>
            <person name="Wilkinson J."/>
            <person name="Wilson A."/>
            <person name="Yadav S."/>
            <person name="Young G."/>
            <person name="Yu Q."/>
            <person name="Zembek L."/>
            <person name="Zhong D."/>
            <person name="Zimmer A."/>
            <person name="Zwirko Z."/>
            <person name="Jaffe D.B."/>
            <person name="Alvarez P."/>
            <person name="Brockman W."/>
            <person name="Butler J."/>
            <person name="Chin C."/>
            <person name="Gnerre S."/>
            <person name="Grabherr M."/>
            <person name="Kleber M."/>
            <person name="Mauceli E."/>
            <person name="MacCallum I."/>
        </authorList>
    </citation>
    <scope>NUCLEOTIDE SEQUENCE [LARGE SCALE GENOMIC DNA]</scope>
    <source>
        <strain evidence="6">MSH-3 / Tucson 14011-0111.49</strain>
    </source>
</reference>
<dbReference type="KEGG" id="dpe:6600260"/>
<dbReference type="CDD" id="cd05380">
    <property type="entry name" value="CAP_euk"/>
    <property type="match status" value="1"/>
</dbReference>
<evidence type="ECO:0000313" key="5">
    <source>
        <dbReference type="EMBL" id="EDW30936.1"/>
    </source>
</evidence>
<dbReference type="OMA" id="TLNVKQC"/>
<accession>B4H3J6</accession>
<dbReference type="eggNOG" id="KOG3017">
    <property type="taxonomic scope" value="Eukaryota"/>
</dbReference>
<dbReference type="PhylomeDB" id="B4H3J6"/>
<evidence type="ECO:0000256" key="2">
    <source>
        <dbReference type="ARBA" id="ARBA00022525"/>
    </source>
</evidence>
<evidence type="ECO:0000259" key="4">
    <source>
        <dbReference type="SMART" id="SM00198"/>
    </source>
</evidence>
<proteinExistence type="predicted"/>
<dbReference type="EMBL" id="CH479206">
    <property type="protein sequence ID" value="EDW30936.1"/>
    <property type="molecule type" value="Genomic_DNA"/>
</dbReference>
<feature type="signal peptide" evidence="3">
    <location>
        <begin position="1"/>
        <end position="22"/>
    </location>
</feature>
<dbReference type="Pfam" id="PF00188">
    <property type="entry name" value="CAP"/>
    <property type="match status" value="1"/>
</dbReference>
<dbReference type="SMART" id="SM00198">
    <property type="entry name" value="SCP"/>
    <property type="match status" value="1"/>
</dbReference>
<comment type="subcellular location">
    <subcellularLocation>
        <location evidence="1">Secreted</location>
    </subcellularLocation>
</comment>
<keyword evidence="3" id="KW-0732">Signal</keyword>
<protein>
    <submittedName>
        <fullName evidence="5">GL11762</fullName>
    </submittedName>
</protein>
<dbReference type="AlphaFoldDB" id="B4H3J6"/>
<feature type="chain" id="PRO_5002804910" evidence="3">
    <location>
        <begin position="23"/>
        <end position="293"/>
    </location>
</feature>
<dbReference type="Gene3D" id="3.40.33.10">
    <property type="entry name" value="CAP"/>
    <property type="match status" value="1"/>
</dbReference>
<dbReference type="InterPro" id="IPR014044">
    <property type="entry name" value="CAP_dom"/>
</dbReference>
<organism evidence="6">
    <name type="scientific">Drosophila persimilis</name>
    <name type="common">Fruit fly</name>
    <dbReference type="NCBI Taxonomy" id="7234"/>
    <lineage>
        <taxon>Eukaryota</taxon>
        <taxon>Metazoa</taxon>
        <taxon>Ecdysozoa</taxon>
        <taxon>Arthropoda</taxon>
        <taxon>Hexapoda</taxon>
        <taxon>Insecta</taxon>
        <taxon>Pterygota</taxon>
        <taxon>Neoptera</taxon>
        <taxon>Endopterygota</taxon>
        <taxon>Diptera</taxon>
        <taxon>Brachycera</taxon>
        <taxon>Muscomorpha</taxon>
        <taxon>Ephydroidea</taxon>
        <taxon>Drosophilidae</taxon>
        <taxon>Drosophila</taxon>
        <taxon>Sophophora</taxon>
    </lineage>
</organism>
<name>B4H3J6_DROPE</name>